<organism evidence="3 4">
    <name type="scientific">Bizionia echini</name>
    <dbReference type="NCBI Taxonomy" id="649333"/>
    <lineage>
        <taxon>Bacteria</taxon>
        <taxon>Pseudomonadati</taxon>
        <taxon>Bacteroidota</taxon>
        <taxon>Flavobacteriia</taxon>
        <taxon>Flavobacteriales</taxon>
        <taxon>Flavobacteriaceae</taxon>
        <taxon>Bizionia</taxon>
    </lineage>
</organism>
<gene>
    <name evidence="3" type="ORF">SAMN04487989_104252</name>
</gene>
<feature type="signal peptide" evidence="1">
    <location>
        <begin position="1"/>
        <end position="21"/>
    </location>
</feature>
<dbReference type="InterPro" id="IPR014044">
    <property type="entry name" value="CAP_dom"/>
</dbReference>
<dbReference type="Proteomes" id="UP000198705">
    <property type="component" value="Unassembled WGS sequence"/>
</dbReference>
<dbReference type="RefSeq" id="WP_092208642.1">
    <property type="nucleotide sequence ID" value="NZ_FOVN01000004.1"/>
</dbReference>
<keyword evidence="4" id="KW-1185">Reference proteome</keyword>
<name>A0A1I5C7D7_9FLAO</name>
<dbReference type="InterPro" id="IPR035940">
    <property type="entry name" value="CAP_sf"/>
</dbReference>
<keyword evidence="1" id="KW-0732">Signal</keyword>
<evidence type="ECO:0000256" key="1">
    <source>
        <dbReference type="SAM" id="SignalP"/>
    </source>
</evidence>
<dbReference type="Pfam" id="PF00188">
    <property type="entry name" value="CAP"/>
    <property type="match status" value="1"/>
</dbReference>
<feature type="domain" description="SCP" evidence="2">
    <location>
        <begin position="51"/>
        <end position="137"/>
    </location>
</feature>
<reference evidence="4" key="1">
    <citation type="submission" date="2016-10" db="EMBL/GenBank/DDBJ databases">
        <authorList>
            <person name="Varghese N."/>
            <person name="Submissions S."/>
        </authorList>
    </citation>
    <scope>NUCLEOTIDE SEQUENCE [LARGE SCALE GENOMIC DNA]</scope>
    <source>
        <strain evidence="4">DSM 23925</strain>
    </source>
</reference>
<dbReference type="PANTHER" id="PTHR31157:SF1">
    <property type="entry name" value="SCP DOMAIN-CONTAINING PROTEIN"/>
    <property type="match status" value="1"/>
</dbReference>
<dbReference type="Gene3D" id="3.40.33.10">
    <property type="entry name" value="CAP"/>
    <property type="match status" value="1"/>
</dbReference>
<dbReference type="EMBL" id="FOVN01000004">
    <property type="protein sequence ID" value="SFN82868.1"/>
    <property type="molecule type" value="Genomic_DNA"/>
</dbReference>
<protein>
    <submittedName>
        <fullName evidence="3">Cysteine-rich secretory protein family protein</fullName>
    </submittedName>
</protein>
<sequence length="165" mass="18682">MKKFTLLPVMVLLVMFMTSCSSDPIEDKAAEINTENLVVPETKTIEIEIMELINDYRLSKGLNPLDNVGIIKAQAYNHTEYMITYNNVSHDNFYQRKAFLESSLGARDVSENVAYGFTSAQTVVNAWLNSASHKANIEGDFTDFDLSADQNAEGDWYYTNIFVKK</sequence>
<evidence type="ECO:0000313" key="4">
    <source>
        <dbReference type="Proteomes" id="UP000198705"/>
    </source>
</evidence>
<dbReference type="AlphaFoldDB" id="A0A1I5C7D7"/>
<evidence type="ECO:0000259" key="2">
    <source>
        <dbReference type="Pfam" id="PF00188"/>
    </source>
</evidence>
<feature type="chain" id="PRO_5011476336" evidence="1">
    <location>
        <begin position="22"/>
        <end position="165"/>
    </location>
</feature>
<dbReference type="PROSITE" id="PS51257">
    <property type="entry name" value="PROKAR_LIPOPROTEIN"/>
    <property type="match status" value="1"/>
</dbReference>
<accession>A0A1I5C7D7</accession>
<dbReference type="STRING" id="649333.SAMN04487989_104252"/>
<dbReference type="SUPFAM" id="SSF55797">
    <property type="entry name" value="PR-1-like"/>
    <property type="match status" value="1"/>
</dbReference>
<proteinExistence type="predicted"/>
<evidence type="ECO:0000313" key="3">
    <source>
        <dbReference type="EMBL" id="SFN82868.1"/>
    </source>
</evidence>
<dbReference type="CDD" id="cd05379">
    <property type="entry name" value="CAP_bacterial"/>
    <property type="match status" value="1"/>
</dbReference>
<dbReference type="OrthoDB" id="982527at2"/>
<dbReference type="PANTHER" id="PTHR31157">
    <property type="entry name" value="SCP DOMAIN-CONTAINING PROTEIN"/>
    <property type="match status" value="1"/>
</dbReference>